<dbReference type="Proteomes" id="UP000468687">
    <property type="component" value="Unassembled WGS sequence"/>
</dbReference>
<name>A0A6P0HGE5_9ACTN</name>
<evidence type="ECO:0000313" key="3">
    <source>
        <dbReference type="Proteomes" id="UP000468687"/>
    </source>
</evidence>
<organism evidence="2 3">
    <name type="scientific">Nocardioides zeae</name>
    <dbReference type="NCBI Taxonomy" id="1457234"/>
    <lineage>
        <taxon>Bacteria</taxon>
        <taxon>Bacillati</taxon>
        <taxon>Actinomycetota</taxon>
        <taxon>Actinomycetes</taxon>
        <taxon>Propionibacteriales</taxon>
        <taxon>Nocardioidaceae</taxon>
        <taxon>Nocardioides</taxon>
    </lineage>
</organism>
<gene>
    <name evidence="2" type="ORF">G3T38_03605</name>
</gene>
<feature type="domain" description="RNA polymerase sigma-70 region 2" evidence="1">
    <location>
        <begin position="13"/>
        <end position="61"/>
    </location>
</feature>
<dbReference type="InterPro" id="IPR013325">
    <property type="entry name" value="RNA_pol_sigma_r2"/>
</dbReference>
<accession>A0A6P0HGE5</accession>
<dbReference type="Pfam" id="PF04542">
    <property type="entry name" value="Sigma70_r2"/>
    <property type="match status" value="1"/>
</dbReference>
<dbReference type="AlphaFoldDB" id="A0A6P0HGE5"/>
<keyword evidence="3" id="KW-1185">Reference proteome</keyword>
<dbReference type="RefSeq" id="WP_163770733.1">
    <property type="nucleotide sequence ID" value="NZ_JAAGXA010000002.1"/>
</dbReference>
<comment type="caution">
    <text evidence="2">The sequence shown here is derived from an EMBL/GenBank/DDBJ whole genome shotgun (WGS) entry which is preliminary data.</text>
</comment>
<protein>
    <recommendedName>
        <fullName evidence="1">RNA polymerase sigma-70 region 2 domain-containing protein</fullName>
    </recommendedName>
</protein>
<dbReference type="Gene3D" id="1.10.1740.10">
    <property type="match status" value="1"/>
</dbReference>
<dbReference type="EMBL" id="JAAGXA010000002">
    <property type="protein sequence ID" value="NEN77357.1"/>
    <property type="molecule type" value="Genomic_DNA"/>
</dbReference>
<proteinExistence type="predicted"/>
<reference evidence="2 3" key="1">
    <citation type="journal article" date="2014" name="Int. J. Syst. Evol. Microbiol.">
        <title>Nocardioides zeae sp. nov., isolated from the stem of Zea mays.</title>
        <authorList>
            <person name="Glaeser S.P."/>
            <person name="McInroy J.A."/>
            <person name="Busse H.J."/>
            <person name="Kampfer P."/>
        </authorList>
    </citation>
    <scope>NUCLEOTIDE SEQUENCE [LARGE SCALE GENOMIC DNA]</scope>
    <source>
        <strain evidence="2 3">JCM 30728</strain>
    </source>
</reference>
<evidence type="ECO:0000313" key="2">
    <source>
        <dbReference type="EMBL" id="NEN77357.1"/>
    </source>
</evidence>
<dbReference type="InterPro" id="IPR007627">
    <property type="entry name" value="RNA_pol_sigma70_r2"/>
</dbReference>
<dbReference type="GO" id="GO:0003700">
    <property type="term" value="F:DNA-binding transcription factor activity"/>
    <property type="evidence" value="ECO:0007669"/>
    <property type="project" value="InterPro"/>
</dbReference>
<sequence>MGPQREVDELLAVHGDRLFNLALALAGNTADAEDLIQSVAEKLLRRWSRGGATVDNSYAYARAAVVRTTSPPRDVERT</sequence>
<dbReference type="SUPFAM" id="SSF88946">
    <property type="entry name" value="Sigma2 domain of RNA polymerase sigma factors"/>
    <property type="match status" value="1"/>
</dbReference>
<evidence type="ECO:0000259" key="1">
    <source>
        <dbReference type="Pfam" id="PF04542"/>
    </source>
</evidence>
<dbReference type="GO" id="GO:0006352">
    <property type="term" value="P:DNA-templated transcription initiation"/>
    <property type="evidence" value="ECO:0007669"/>
    <property type="project" value="InterPro"/>
</dbReference>